<feature type="binding site" evidence="7">
    <location>
        <position position="146"/>
    </location>
    <ligand>
        <name>Mg(2+)</name>
        <dbReference type="ChEBI" id="CHEBI:18420"/>
        <label>1</label>
    </ligand>
</feature>
<feature type="active site" evidence="6">
    <location>
        <position position="105"/>
    </location>
</feature>
<dbReference type="Proteomes" id="UP000005361">
    <property type="component" value="Chromosome"/>
</dbReference>
<gene>
    <name evidence="10" type="ORF">JBW_04274</name>
</gene>
<dbReference type="GO" id="GO:0003906">
    <property type="term" value="F:DNA-(apurinic or apyrimidinic site) endonuclease activity"/>
    <property type="evidence" value="ECO:0007669"/>
    <property type="project" value="TreeGrafter"/>
</dbReference>
<feature type="site" description="Important for catalytic activity" evidence="8">
    <location>
        <position position="216"/>
    </location>
</feature>
<keyword evidence="3 7" id="KW-0479">Metal-binding</keyword>
<dbReference type="CDD" id="cd09087">
    <property type="entry name" value="Ape1-like_AP-endo"/>
    <property type="match status" value="1"/>
</dbReference>
<proteinExistence type="inferred from homology"/>
<feature type="site" description="Interaction with DNA substrate" evidence="8">
    <location>
        <position position="242"/>
    </location>
</feature>
<dbReference type="GO" id="GO:0008081">
    <property type="term" value="F:phosphoric diester hydrolase activity"/>
    <property type="evidence" value="ECO:0007669"/>
    <property type="project" value="TreeGrafter"/>
</dbReference>
<comment type="similarity">
    <text evidence="2">Belongs to the DNA repair enzymes AP/ExoA family.</text>
</comment>
<dbReference type="GO" id="GO:0046872">
    <property type="term" value="F:metal ion binding"/>
    <property type="evidence" value="ECO:0007669"/>
    <property type="project" value="UniProtKB-KW"/>
</dbReference>
<dbReference type="Pfam" id="PF03372">
    <property type="entry name" value="Exo_endo_phos"/>
    <property type="match status" value="1"/>
</dbReference>
<dbReference type="GO" id="GO:0006284">
    <property type="term" value="P:base-excision repair"/>
    <property type="evidence" value="ECO:0007669"/>
    <property type="project" value="TreeGrafter"/>
</dbReference>
<evidence type="ECO:0000256" key="6">
    <source>
        <dbReference type="PIRSR" id="PIRSR604808-1"/>
    </source>
</evidence>
<feature type="domain" description="Endonuclease/exonuclease/phosphatase" evidence="9">
    <location>
        <begin position="4"/>
        <end position="242"/>
    </location>
</feature>
<dbReference type="AlphaFoldDB" id="I9NLJ4"/>
<dbReference type="EMBL" id="CP010978">
    <property type="protein sequence ID" value="AJQ29605.1"/>
    <property type="molecule type" value="Genomic_DNA"/>
</dbReference>
<dbReference type="InterPro" id="IPR005135">
    <property type="entry name" value="Endo/exonuclease/phosphatase"/>
</dbReference>
<dbReference type="NCBIfam" id="TIGR00195">
    <property type="entry name" value="exoDNase_III"/>
    <property type="match status" value="1"/>
</dbReference>
<dbReference type="FunFam" id="3.60.10.10:FF:000034">
    <property type="entry name" value="Exodeoxyribonuclease III"/>
    <property type="match status" value="1"/>
</dbReference>
<organism evidence="10 11">
    <name type="scientific">Pelosinus fermentans JBW45</name>
    <dbReference type="NCBI Taxonomy" id="1192197"/>
    <lineage>
        <taxon>Bacteria</taxon>
        <taxon>Bacillati</taxon>
        <taxon>Bacillota</taxon>
        <taxon>Negativicutes</taxon>
        <taxon>Selenomonadales</taxon>
        <taxon>Sporomusaceae</taxon>
        <taxon>Pelosinus</taxon>
    </lineage>
</organism>
<dbReference type="InterPro" id="IPR020847">
    <property type="entry name" value="AP_endonuclease_F1_BS"/>
</dbReference>
<feature type="binding site" evidence="7">
    <location>
        <position position="144"/>
    </location>
    <ligand>
        <name>Mg(2+)</name>
        <dbReference type="ChEBI" id="CHEBI:18420"/>
        <label>1</label>
    </ligand>
</feature>
<dbReference type="PROSITE" id="PS00726">
    <property type="entry name" value="AP_NUCLEASE_F1_1"/>
    <property type="match status" value="1"/>
</dbReference>
<feature type="site" description="Transition state stabilizer" evidence="8">
    <location>
        <position position="146"/>
    </location>
</feature>
<dbReference type="RefSeq" id="WP_007960191.1">
    <property type="nucleotide sequence ID" value="NZ_CP010978.1"/>
</dbReference>
<keyword evidence="7" id="KW-0464">Manganese</keyword>
<evidence type="ECO:0000256" key="3">
    <source>
        <dbReference type="ARBA" id="ARBA00022723"/>
    </source>
</evidence>
<comment type="cofactor">
    <cofactor evidence="7">
        <name>Mg(2+)</name>
        <dbReference type="ChEBI" id="CHEBI:18420"/>
    </cofactor>
    <cofactor evidence="7">
        <name>Mn(2+)</name>
        <dbReference type="ChEBI" id="CHEBI:29035"/>
    </cofactor>
    <text evidence="7">Probably binds two magnesium or manganese ions per subunit.</text>
</comment>
<comment type="cofactor">
    <cofactor evidence="1">
        <name>Mn(2+)</name>
        <dbReference type="ChEBI" id="CHEBI:29035"/>
    </cofactor>
</comment>
<dbReference type="InterPro" id="IPR020848">
    <property type="entry name" value="AP_endonuclease_F1_CS"/>
</dbReference>
<evidence type="ECO:0000256" key="5">
    <source>
        <dbReference type="ARBA" id="ARBA00022842"/>
    </source>
</evidence>
<dbReference type="STRING" id="1192197.JBW_04274"/>
<evidence type="ECO:0000256" key="7">
    <source>
        <dbReference type="PIRSR" id="PIRSR604808-2"/>
    </source>
</evidence>
<reference evidence="10 11" key="1">
    <citation type="journal article" date="2015" name="Genome Announc.">
        <title>Complete Genome Sequence of Pelosinus fermentans JBW45, a Member of a Remarkably Competitive Group of Negativicutes in the Firmicutes Phylum.</title>
        <authorList>
            <person name="De Leon K.B."/>
            <person name="Utturkar S.M."/>
            <person name="Camilleri L.B."/>
            <person name="Elias D.A."/>
            <person name="Arkin A.P."/>
            <person name="Fields M.W."/>
            <person name="Brown S.D."/>
            <person name="Wall J.D."/>
        </authorList>
    </citation>
    <scope>NUCLEOTIDE SEQUENCE [LARGE SCALE GENOMIC DNA]</scope>
    <source>
        <strain evidence="10 11">JBW45</strain>
    </source>
</reference>
<dbReference type="NCBIfam" id="TIGR00633">
    <property type="entry name" value="xth"/>
    <property type="match status" value="1"/>
</dbReference>
<dbReference type="SUPFAM" id="SSF56219">
    <property type="entry name" value="DNase I-like"/>
    <property type="match status" value="1"/>
</dbReference>
<dbReference type="PROSITE" id="PS51435">
    <property type="entry name" value="AP_NUCLEASE_F1_4"/>
    <property type="match status" value="1"/>
</dbReference>
<sequence length="250" mass="29129">MKLISWNVNGLRACLSKGFEGFFNTADADIFCIQETKMHPDQAEIGLIGYEKYWNSAVKKGYSGTAVFTRITPLSVIYGLNIEEHDQEGRLITLEFENFFLVNVYTPNSKRELLRLDYRMRWEDEFRTYLITLNQSKPVIICGDINVAHQEIDIKNPKTNRRNAGFTDEERDKMTALLEAGFTDTFRHIYPDKIDAYTWWSYMMNARARNIGWRIDYFLVSNTLREAIKEATIYPDVMGSDHCPIGLEIF</sequence>
<feature type="binding site" evidence="7">
    <location>
        <position position="242"/>
    </location>
    <ligand>
        <name>Mg(2+)</name>
        <dbReference type="ChEBI" id="CHEBI:18420"/>
        <label>1</label>
    </ligand>
</feature>
<dbReference type="Gene3D" id="3.60.10.10">
    <property type="entry name" value="Endonuclease/exonuclease/phosphatase"/>
    <property type="match status" value="1"/>
</dbReference>
<dbReference type="PROSITE" id="PS00727">
    <property type="entry name" value="AP_NUCLEASE_F1_2"/>
    <property type="match status" value="1"/>
</dbReference>
<dbReference type="KEGG" id="pft:JBW_04274"/>
<dbReference type="PANTHER" id="PTHR22748:SF6">
    <property type="entry name" value="DNA-(APURINIC OR APYRIMIDINIC SITE) ENDONUCLEASE"/>
    <property type="match status" value="1"/>
</dbReference>
<evidence type="ECO:0000259" key="9">
    <source>
        <dbReference type="Pfam" id="PF03372"/>
    </source>
</evidence>
<evidence type="ECO:0000256" key="1">
    <source>
        <dbReference type="ARBA" id="ARBA00001936"/>
    </source>
</evidence>
<dbReference type="OrthoDB" id="9803914at2"/>
<keyword evidence="5 7" id="KW-0460">Magnesium</keyword>
<feature type="binding site" evidence="7">
    <location>
        <position position="35"/>
    </location>
    <ligand>
        <name>Mg(2+)</name>
        <dbReference type="ChEBI" id="CHEBI:18420"/>
        <label>1</label>
    </ligand>
</feature>
<feature type="active site" description="Proton acceptor" evidence="6">
    <location>
        <position position="242"/>
    </location>
</feature>
<dbReference type="PROSITE" id="PS00728">
    <property type="entry name" value="AP_NUCLEASE_F1_3"/>
    <property type="match status" value="1"/>
</dbReference>
<dbReference type="PANTHER" id="PTHR22748">
    <property type="entry name" value="AP ENDONUCLEASE"/>
    <property type="match status" value="1"/>
</dbReference>
<evidence type="ECO:0000313" key="10">
    <source>
        <dbReference type="EMBL" id="AJQ29605.1"/>
    </source>
</evidence>
<evidence type="ECO:0000256" key="4">
    <source>
        <dbReference type="ARBA" id="ARBA00022801"/>
    </source>
</evidence>
<protein>
    <submittedName>
        <fullName evidence="10">Exodeoxyribonuclease III Xth</fullName>
    </submittedName>
</protein>
<dbReference type="HOGENOM" id="CLU_027539_1_3_9"/>
<evidence type="ECO:0000256" key="8">
    <source>
        <dbReference type="PIRSR" id="PIRSR604808-3"/>
    </source>
</evidence>
<keyword evidence="4" id="KW-0378">Hydrolase</keyword>
<dbReference type="InterPro" id="IPR004808">
    <property type="entry name" value="AP_endonuc_1"/>
</dbReference>
<dbReference type="InterPro" id="IPR036691">
    <property type="entry name" value="Endo/exonu/phosph_ase_sf"/>
</dbReference>
<evidence type="ECO:0000313" key="11">
    <source>
        <dbReference type="Proteomes" id="UP000005361"/>
    </source>
</evidence>
<reference evidence="11" key="2">
    <citation type="submission" date="2015-02" db="EMBL/GenBank/DDBJ databases">
        <title>Complete Genome Sequence of Pelosinus fermentans JBW45.</title>
        <authorList>
            <person name="De Leon K.B."/>
            <person name="Utturkar S.M."/>
            <person name="Camilleri L.B."/>
            <person name="Arkin A.P."/>
            <person name="Fields M.W."/>
            <person name="Brown S.D."/>
            <person name="Wall J.D."/>
        </authorList>
    </citation>
    <scope>NUCLEOTIDE SEQUENCE [LARGE SCALE GENOMIC DNA]</scope>
    <source>
        <strain evidence="11">JBW45</strain>
    </source>
</reference>
<dbReference type="GO" id="GO:0008311">
    <property type="term" value="F:double-stranded DNA 3'-5' DNA exonuclease activity"/>
    <property type="evidence" value="ECO:0007669"/>
    <property type="project" value="TreeGrafter"/>
</dbReference>
<feature type="active site" description="Proton donor/acceptor" evidence="6">
    <location>
        <position position="144"/>
    </location>
</feature>
<evidence type="ECO:0000256" key="2">
    <source>
        <dbReference type="ARBA" id="ARBA00007092"/>
    </source>
</evidence>
<accession>I9NLJ4</accession>
<feature type="binding site" evidence="7">
    <location>
        <position position="7"/>
    </location>
    <ligand>
        <name>Mg(2+)</name>
        <dbReference type="ChEBI" id="CHEBI:18420"/>
        <label>1</label>
    </ligand>
</feature>
<feature type="binding site" evidence="7">
    <location>
        <position position="241"/>
    </location>
    <ligand>
        <name>Mg(2+)</name>
        <dbReference type="ChEBI" id="CHEBI:18420"/>
        <label>1</label>
    </ligand>
</feature>
<dbReference type="GO" id="GO:0003677">
    <property type="term" value="F:DNA binding"/>
    <property type="evidence" value="ECO:0007669"/>
    <property type="project" value="InterPro"/>
</dbReference>
<name>I9NLJ4_9FIRM</name>